<gene>
    <name evidence="1" type="ORF">NCTC13940_02332</name>
</gene>
<name>A0A2X3HK14_9LIST</name>
<evidence type="ECO:0000313" key="2">
    <source>
        <dbReference type="Proteomes" id="UP000250257"/>
    </source>
</evidence>
<dbReference type="EMBL" id="UAWT01000033">
    <property type="protein sequence ID" value="SQC71075.1"/>
    <property type="molecule type" value="Genomic_DNA"/>
</dbReference>
<evidence type="ECO:0000313" key="1">
    <source>
        <dbReference type="EMBL" id="SQC71075.1"/>
    </source>
</evidence>
<proteinExistence type="predicted"/>
<dbReference type="AlphaFoldDB" id="A0A2X3HK14"/>
<sequence length="58" mass="6539">MPGSETNRSKHNLDKVSVNLLKVERNVRDSGLGTCRMLKSRLDTVQQLALGREGMRKN</sequence>
<organism evidence="1 2">
    <name type="scientific">Listeria fleischmannii subsp. fleischmannii</name>
    <dbReference type="NCBI Taxonomy" id="1671902"/>
    <lineage>
        <taxon>Bacteria</taxon>
        <taxon>Bacillati</taxon>
        <taxon>Bacillota</taxon>
        <taxon>Bacilli</taxon>
        <taxon>Bacillales</taxon>
        <taxon>Listeriaceae</taxon>
        <taxon>Listeria</taxon>
    </lineage>
</organism>
<dbReference type="Proteomes" id="UP000250257">
    <property type="component" value="Unassembled WGS sequence"/>
</dbReference>
<accession>A0A2X3HK14</accession>
<reference evidence="1 2" key="1">
    <citation type="submission" date="2018-06" db="EMBL/GenBank/DDBJ databases">
        <authorList>
            <consortium name="Pathogen Informatics"/>
            <person name="Doyle S."/>
        </authorList>
    </citation>
    <scope>NUCLEOTIDE SEQUENCE [LARGE SCALE GENOMIC DNA]</scope>
    <source>
        <strain evidence="1 2">NCTC13940</strain>
    </source>
</reference>
<protein>
    <submittedName>
        <fullName evidence="1">Uncharacterized protein</fullName>
    </submittedName>
</protein>